<evidence type="ECO:0000256" key="3">
    <source>
        <dbReference type="ARBA" id="ARBA00023163"/>
    </source>
</evidence>
<dbReference type="GO" id="GO:0003700">
    <property type="term" value="F:DNA-binding transcription factor activity"/>
    <property type="evidence" value="ECO:0007669"/>
    <property type="project" value="InterPro"/>
</dbReference>
<keyword evidence="3" id="KW-0804">Transcription</keyword>
<feature type="domain" description="HTH araC/xylS-type" evidence="4">
    <location>
        <begin position="215"/>
        <end position="316"/>
    </location>
</feature>
<dbReference type="RefSeq" id="WP_149762396.1">
    <property type="nucleotide sequence ID" value="NZ_BSPE01000060.1"/>
</dbReference>
<keyword evidence="6" id="KW-1185">Reference proteome</keyword>
<dbReference type="PROSITE" id="PS00041">
    <property type="entry name" value="HTH_ARAC_FAMILY_1"/>
    <property type="match status" value="1"/>
</dbReference>
<protein>
    <submittedName>
        <fullName evidence="5">AraC-type DNA-binding protein</fullName>
    </submittedName>
</protein>
<dbReference type="Pfam" id="PF14525">
    <property type="entry name" value="AraC_binding_2"/>
    <property type="match status" value="1"/>
</dbReference>
<keyword evidence="2 5" id="KW-0238">DNA-binding</keyword>
<proteinExistence type="predicted"/>
<dbReference type="Proteomes" id="UP000323300">
    <property type="component" value="Unassembled WGS sequence"/>
</dbReference>
<dbReference type="InterPro" id="IPR020449">
    <property type="entry name" value="Tscrpt_reg_AraC-type_HTH"/>
</dbReference>
<sequence>MLNIYDTCAQSPGRQFDYWREELCHNFVELAAERPRSGIFDGRIKHFPLHSIGILRVTTDAHRVARTRLGIDRSNDDCYFINLQLDGVALTSQRSADVSVHAGDMVLVDTREPFSVLHEEPFDLICFKVPRDALRAELRQRNLGPLPNVRAASGCGRVLRSYANALIEESESDLADSASVLADNLISLIAGAINTATDGLQPTGQLGTQQLARLHAVQGYIDERLADPDLSLQSAVDRFNLSPRYLQKLFAATGSTFSQTLMMRRLDKAATCLRRRELRGRTIAETAFLCGFNDFSYFNRSFKKRFGRSPRDYRSAYLDR</sequence>
<gene>
    <name evidence="5" type="ORF">SAMN04488498_11666</name>
</gene>
<dbReference type="InterPro" id="IPR035418">
    <property type="entry name" value="AraC-bd_2"/>
</dbReference>
<dbReference type="AlphaFoldDB" id="A0A1I4D723"/>
<keyword evidence="1" id="KW-0805">Transcription regulation</keyword>
<evidence type="ECO:0000256" key="1">
    <source>
        <dbReference type="ARBA" id="ARBA00023015"/>
    </source>
</evidence>
<name>A0A1I4D723_9HYPH</name>
<dbReference type="SUPFAM" id="SSF46689">
    <property type="entry name" value="Homeodomain-like"/>
    <property type="match status" value="1"/>
</dbReference>
<organism evidence="5 6">
    <name type="scientific">Neomesorhizobium albiziae</name>
    <dbReference type="NCBI Taxonomy" id="335020"/>
    <lineage>
        <taxon>Bacteria</taxon>
        <taxon>Pseudomonadati</taxon>
        <taxon>Pseudomonadota</taxon>
        <taxon>Alphaproteobacteria</taxon>
        <taxon>Hyphomicrobiales</taxon>
        <taxon>Phyllobacteriaceae</taxon>
        <taxon>Neomesorhizobium</taxon>
    </lineage>
</organism>
<evidence type="ECO:0000256" key="2">
    <source>
        <dbReference type="ARBA" id="ARBA00023125"/>
    </source>
</evidence>
<dbReference type="Gene3D" id="1.10.10.60">
    <property type="entry name" value="Homeodomain-like"/>
    <property type="match status" value="1"/>
</dbReference>
<dbReference type="InterPro" id="IPR050204">
    <property type="entry name" value="AraC_XylS_family_regulators"/>
</dbReference>
<dbReference type="SMART" id="SM00342">
    <property type="entry name" value="HTH_ARAC"/>
    <property type="match status" value="1"/>
</dbReference>
<dbReference type="EMBL" id="FOSL01000016">
    <property type="protein sequence ID" value="SFK89322.1"/>
    <property type="molecule type" value="Genomic_DNA"/>
</dbReference>
<dbReference type="InterPro" id="IPR018062">
    <property type="entry name" value="HTH_AraC-typ_CS"/>
</dbReference>
<dbReference type="PROSITE" id="PS01124">
    <property type="entry name" value="HTH_ARAC_FAMILY_2"/>
    <property type="match status" value="1"/>
</dbReference>
<accession>A0A1I4D723</accession>
<dbReference type="PRINTS" id="PR00032">
    <property type="entry name" value="HTHARAC"/>
</dbReference>
<dbReference type="InterPro" id="IPR009057">
    <property type="entry name" value="Homeodomain-like_sf"/>
</dbReference>
<evidence type="ECO:0000313" key="5">
    <source>
        <dbReference type="EMBL" id="SFK89322.1"/>
    </source>
</evidence>
<dbReference type="OrthoDB" id="4601794at2"/>
<evidence type="ECO:0000313" key="6">
    <source>
        <dbReference type="Proteomes" id="UP000323300"/>
    </source>
</evidence>
<dbReference type="PANTHER" id="PTHR46796">
    <property type="entry name" value="HTH-TYPE TRANSCRIPTIONAL ACTIVATOR RHAS-RELATED"/>
    <property type="match status" value="1"/>
</dbReference>
<dbReference type="GO" id="GO:0043565">
    <property type="term" value="F:sequence-specific DNA binding"/>
    <property type="evidence" value="ECO:0007669"/>
    <property type="project" value="InterPro"/>
</dbReference>
<reference evidence="5 6" key="1">
    <citation type="submission" date="2016-10" db="EMBL/GenBank/DDBJ databases">
        <authorList>
            <person name="Varghese N."/>
            <person name="Submissions S."/>
        </authorList>
    </citation>
    <scope>NUCLEOTIDE SEQUENCE [LARGE SCALE GENOMIC DNA]</scope>
    <source>
        <strain evidence="5 6">DSM 21822</strain>
    </source>
</reference>
<dbReference type="Pfam" id="PF12833">
    <property type="entry name" value="HTH_18"/>
    <property type="match status" value="1"/>
</dbReference>
<dbReference type="PANTHER" id="PTHR46796:SF6">
    <property type="entry name" value="ARAC SUBFAMILY"/>
    <property type="match status" value="1"/>
</dbReference>
<dbReference type="InterPro" id="IPR018060">
    <property type="entry name" value="HTH_AraC"/>
</dbReference>
<evidence type="ECO:0000259" key="4">
    <source>
        <dbReference type="PROSITE" id="PS01124"/>
    </source>
</evidence>